<protein>
    <submittedName>
        <fullName evidence="1">3840_t:CDS:1</fullName>
    </submittedName>
</protein>
<keyword evidence="2" id="KW-1185">Reference proteome</keyword>
<organism evidence="1 2">
    <name type="scientific">Racocetra persica</name>
    <dbReference type="NCBI Taxonomy" id="160502"/>
    <lineage>
        <taxon>Eukaryota</taxon>
        <taxon>Fungi</taxon>
        <taxon>Fungi incertae sedis</taxon>
        <taxon>Mucoromycota</taxon>
        <taxon>Glomeromycotina</taxon>
        <taxon>Glomeromycetes</taxon>
        <taxon>Diversisporales</taxon>
        <taxon>Gigasporaceae</taxon>
        <taxon>Racocetra</taxon>
    </lineage>
</organism>
<name>A0ACA9S501_9GLOM</name>
<feature type="non-terminal residue" evidence="1">
    <location>
        <position position="343"/>
    </location>
</feature>
<sequence>AQDVLLARCLNASSQELEEFFNDLLELLCQYADIYIPTLKSYLSYIYEQYSYNPEFRELFHLCVELLWKVSNNRTATQTTERVFNEIVDTHGVFGIWISDKSGRHCIKRILFSFNMLKMIDRNKALKAVDMVASLVENCSDHNNDTSQLPEKLSEYKACTALLETLTSYQNAERINSDARRNYFLPELQDMIKLDKTDPETQNFDEEFITFKSVTTTKLLSLSTQDEQNLAILGMEAPRKLSELTSFLRVLKERKIDLLKVLIEFLPCENCHRQALVYFSPDKYSSLMNDNVSETIDYDLILSERRLPFEFSDSDKLGPWDVLLSEDAISDMRNLESPQMIKA</sequence>
<evidence type="ECO:0000313" key="2">
    <source>
        <dbReference type="Proteomes" id="UP000789920"/>
    </source>
</evidence>
<comment type="caution">
    <text evidence="1">The sequence shown here is derived from an EMBL/GenBank/DDBJ whole genome shotgun (WGS) entry which is preliminary data.</text>
</comment>
<reference evidence="1" key="1">
    <citation type="submission" date="2021-06" db="EMBL/GenBank/DDBJ databases">
        <authorList>
            <person name="Kallberg Y."/>
            <person name="Tangrot J."/>
            <person name="Rosling A."/>
        </authorList>
    </citation>
    <scope>NUCLEOTIDE SEQUENCE</scope>
    <source>
        <strain evidence="1">MA461A</strain>
    </source>
</reference>
<accession>A0ACA9S501</accession>
<feature type="non-terminal residue" evidence="1">
    <location>
        <position position="1"/>
    </location>
</feature>
<proteinExistence type="predicted"/>
<evidence type="ECO:0000313" key="1">
    <source>
        <dbReference type="EMBL" id="CAG8825376.1"/>
    </source>
</evidence>
<gene>
    <name evidence="1" type="ORF">RPERSI_LOCUS26471</name>
</gene>
<dbReference type="Proteomes" id="UP000789920">
    <property type="component" value="Unassembled WGS sequence"/>
</dbReference>
<dbReference type="EMBL" id="CAJVQC010090453">
    <property type="protein sequence ID" value="CAG8825376.1"/>
    <property type="molecule type" value="Genomic_DNA"/>
</dbReference>